<gene>
    <name evidence="2" type="ORF">I8755_36550</name>
</gene>
<dbReference type="Proteomes" id="UP000596130">
    <property type="component" value="Chromosome"/>
</dbReference>
<dbReference type="RefSeq" id="WP_198504725.1">
    <property type="nucleotide sequence ID" value="NZ_CP065959.1"/>
</dbReference>
<evidence type="ECO:0000313" key="2">
    <source>
        <dbReference type="EMBL" id="QQC93230.1"/>
    </source>
</evidence>
<protein>
    <submittedName>
        <fullName evidence="2">Uncharacterized protein</fullName>
    </submittedName>
</protein>
<sequence>MPSGHSTRAEEAYEPEPPADDDIRTDADASGSRRTASSVGSGAWWA</sequence>
<dbReference type="EMBL" id="CP065959">
    <property type="protein sequence ID" value="QQC93230.1"/>
    <property type="molecule type" value="Genomic_DNA"/>
</dbReference>
<feature type="region of interest" description="Disordered" evidence="1">
    <location>
        <begin position="1"/>
        <end position="46"/>
    </location>
</feature>
<name>A0A7T4U1H3_9ACTN</name>
<evidence type="ECO:0000313" key="3">
    <source>
        <dbReference type="Proteomes" id="UP000596130"/>
    </source>
</evidence>
<accession>A0A7T4U1H3</accession>
<proteinExistence type="predicted"/>
<organism evidence="2 3">
    <name type="scientific">Streptomyces alfalfae</name>
    <dbReference type="NCBI Taxonomy" id="1642299"/>
    <lineage>
        <taxon>Bacteria</taxon>
        <taxon>Bacillati</taxon>
        <taxon>Actinomycetota</taxon>
        <taxon>Actinomycetes</taxon>
        <taxon>Kitasatosporales</taxon>
        <taxon>Streptomycetaceae</taxon>
        <taxon>Streptomyces</taxon>
    </lineage>
</organism>
<dbReference type="AlphaFoldDB" id="A0A7T4U1H3"/>
<evidence type="ECO:0000256" key="1">
    <source>
        <dbReference type="SAM" id="MobiDB-lite"/>
    </source>
</evidence>
<reference evidence="2 3" key="1">
    <citation type="submission" date="2020-12" db="EMBL/GenBank/DDBJ databases">
        <title>Identification and biosynthesis of polyene macrolides produced by Streptomyces alfalfae Men-myco-93-63.</title>
        <authorList>
            <person name="Liu D."/>
            <person name="Li Y."/>
            <person name="Liu L."/>
            <person name="Han X."/>
            <person name="Shen F."/>
        </authorList>
    </citation>
    <scope>NUCLEOTIDE SEQUENCE [LARGE SCALE GENOMIC DNA]</scope>
    <source>
        <strain evidence="2 3">Men-myco-93-63</strain>
    </source>
</reference>